<proteinExistence type="predicted"/>
<feature type="transmembrane region" description="Helical" evidence="5">
    <location>
        <begin position="112"/>
        <end position="136"/>
    </location>
</feature>
<feature type="transmembrane region" description="Helical" evidence="5">
    <location>
        <begin position="341"/>
        <end position="359"/>
    </location>
</feature>
<evidence type="ECO:0000256" key="4">
    <source>
        <dbReference type="ARBA" id="ARBA00023136"/>
    </source>
</evidence>
<dbReference type="GO" id="GO:0000324">
    <property type="term" value="C:fungal-type vacuole"/>
    <property type="evidence" value="ECO:0007669"/>
    <property type="project" value="TreeGrafter"/>
</dbReference>
<dbReference type="Pfam" id="PF04479">
    <property type="entry name" value="RTA1"/>
    <property type="match status" value="1"/>
</dbReference>
<keyword evidence="4 5" id="KW-0472">Membrane</keyword>
<feature type="transmembrane region" description="Helical" evidence="5">
    <location>
        <begin position="190"/>
        <end position="216"/>
    </location>
</feature>
<organism evidence="6 7">
    <name type="scientific">Kwoniella europaea PYCC6329</name>
    <dbReference type="NCBI Taxonomy" id="1423913"/>
    <lineage>
        <taxon>Eukaryota</taxon>
        <taxon>Fungi</taxon>
        <taxon>Dikarya</taxon>
        <taxon>Basidiomycota</taxon>
        <taxon>Agaricomycotina</taxon>
        <taxon>Tremellomycetes</taxon>
        <taxon>Tremellales</taxon>
        <taxon>Cryptococcaceae</taxon>
        <taxon>Kwoniella</taxon>
    </lineage>
</organism>
<evidence type="ECO:0000256" key="1">
    <source>
        <dbReference type="ARBA" id="ARBA00004141"/>
    </source>
</evidence>
<feature type="transmembrane region" description="Helical" evidence="5">
    <location>
        <begin position="303"/>
        <end position="321"/>
    </location>
</feature>
<keyword evidence="7" id="KW-1185">Reference proteome</keyword>
<comment type="subcellular location">
    <subcellularLocation>
        <location evidence="1">Membrane</location>
        <topology evidence="1">Multi-pass membrane protein</topology>
    </subcellularLocation>
</comment>
<dbReference type="PANTHER" id="PTHR31465:SF9">
    <property type="entry name" value="SPHINGOID LONG-CHAIN BASE TRANSPORTER RSB1"/>
    <property type="match status" value="1"/>
</dbReference>
<accession>A0AAX4KA20</accession>
<dbReference type="KEGG" id="ker:91099191"/>
<evidence type="ECO:0000256" key="2">
    <source>
        <dbReference type="ARBA" id="ARBA00022692"/>
    </source>
</evidence>
<protein>
    <submittedName>
        <fullName evidence="6">Uncharacterized protein</fullName>
    </submittedName>
</protein>
<dbReference type="RefSeq" id="XP_066080315.1">
    <property type="nucleotide sequence ID" value="XM_066224218.1"/>
</dbReference>
<dbReference type="GO" id="GO:0005886">
    <property type="term" value="C:plasma membrane"/>
    <property type="evidence" value="ECO:0007669"/>
    <property type="project" value="TreeGrafter"/>
</dbReference>
<feature type="transmembrane region" description="Helical" evidence="5">
    <location>
        <begin position="44"/>
        <end position="63"/>
    </location>
</feature>
<evidence type="ECO:0000256" key="3">
    <source>
        <dbReference type="ARBA" id="ARBA00022989"/>
    </source>
</evidence>
<dbReference type="Proteomes" id="UP001358614">
    <property type="component" value="Chromosome 1"/>
</dbReference>
<reference evidence="6 7" key="1">
    <citation type="submission" date="2024-01" db="EMBL/GenBank/DDBJ databases">
        <title>Comparative genomics of Cryptococcus and Kwoniella reveals pathogenesis evolution and contrasting modes of karyotype evolution via chromosome fusion or intercentromeric recombination.</title>
        <authorList>
            <person name="Coelho M.A."/>
            <person name="David-Palma M."/>
            <person name="Shea T."/>
            <person name="Bowers K."/>
            <person name="McGinley-Smith S."/>
            <person name="Mohammad A.W."/>
            <person name="Gnirke A."/>
            <person name="Yurkov A.M."/>
            <person name="Nowrousian M."/>
            <person name="Sun S."/>
            <person name="Cuomo C.A."/>
            <person name="Heitman J."/>
        </authorList>
    </citation>
    <scope>NUCLEOTIDE SEQUENCE [LARGE SCALE GENOMIC DNA]</scope>
    <source>
        <strain evidence="6 7">PYCC6329</strain>
    </source>
</reference>
<dbReference type="AlphaFoldDB" id="A0AAX4KA20"/>
<sequence>MDCFIYKTNNLTLAPFECNNVEGSPNLLSGNLEYSHYGYTVSDIWSYVFVSVFGVALVAQLLLSVFWRCWWTLPTLAAGTAVEVAGWGGRLWSVLSWEWVPNEGGVWDSAYGAYIMQICCLVIAPTFYSAANYILFGRIIAAAGPSYVSLHSQSFSTIFVIADIACLVIQGAGGGIAGTADDKDGSDMGAYIMTAGVILQLIVTVFFTGLFTEWIWRRRNQKPSKRQFNPFARFYRKKNAAAAAAAAATSREYIEMSPSATLVEDPSMINAMKPESSSVTYTSDSVPFVAGGERQLSDGKVKLMCGLISFGTLLIIVRSVYRSVELLDGWEGAIAINEPLFLGMDAFLMATFALTYAIIHPGLAFGRRLF</sequence>
<feature type="transmembrane region" description="Helical" evidence="5">
    <location>
        <begin position="157"/>
        <end position="178"/>
    </location>
</feature>
<dbReference type="EMBL" id="CP144089">
    <property type="protein sequence ID" value="WWD02348.1"/>
    <property type="molecule type" value="Genomic_DNA"/>
</dbReference>
<keyword evidence="2 5" id="KW-0812">Transmembrane</keyword>
<dbReference type="InterPro" id="IPR007568">
    <property type="entry name" value="RTA1"/>
</dbReference>
<name>A0AAX4KA20_9TREE</name>
<gene>
    <name evidence="6" type="ORF">V865_000387</name>
</gene>
<dbReference type="PANTHER" id="PTHR31465">
    <property type="entry name" value="PROTEIN RTA1-RELATED"/>
    <property type="match status" value="1"/>
</dbReference>
<evidence type="ECO:0000256" key="5">
    <source>
        <dbReference type="SAM" id="Phobius"/>
    </source>
</evidence>
<evidence type="ECO:0000313" key="7">
    <source>
        <dbReference type="Proteomes" id="UP001358614"/>
    </source>
</evidence>
<evidence type="ECO:0000313" key="6">
    <source>
        <dbReference type="EMBL" id="WWD02348.1"/>
    </source>
</evidence>
<dbReference type="GeneID" id="91099191"/>
<keyword evidence="3 5" id="KW-1133">Transmembrane helix</keyword>